<keyword evidence="4" id="KW-1185">Reference proteome</keyword>
<evidence type="ECO:0000256" key="2">
    <source>
        <dbReference type="SAM" id="SignalP"/>
    </source>
</evidence>
<proteinExistence type="predicted"/>
<evidence type="ECO:0008006" key="5">
    <source>
        <dbReference type="Google" id="ProtNLM"/>
    </source>
</evidence>
<organism evidence="3 4">
    <name type="scientific">Prevotella illustrans</name>
    <dbReference type="NCBI Taxonomy" id="2800387"/>
    <lineage>
        <taxon>Bacteria</taxon>
        <taxon>Pseudomonadati</taxon>
        <taxon>Bacteroidota</taxon>
        <taxon>Bacteroidia</taxon>
        <taxon>Bacteroidales</taxon>
        <taxon>Prevotellaceae</taxon>
        <taxon>Prevotella</taxon>
    </lineage>
</organism>
<keyword evidence="2" id="KW-0732">Signal</keyword>
<feature type="chain" id="PRO_5046857860" description="WD40-like protein" evidence="2">
    <location>
        <begin position="20"/>
        <end position="390"/>
    </location>
</feature>
<name>A0ABS3M2L1_9BACT</name>
<accession>A0ABS3M2L1</accession>
<evidence type="ECO:0000313" key="4">
    <source>
        <dbReference type="Proteomes" id="UP000664265"/>
    </source>
</evidence>
<evidence type="ECO:0000256" key="1">
    <source>
        <dbReference type="SAM" id="Coils"/>
    </source>
</evidence>
<feature type="coiled-coil region" evidence="1">
    <location>
        <begin position="345"/>
        <end position="372"/>
    </location>
</feature>
<dbReference type="RefSeq" id="WP_107582506.1">
    <property type="nucleotide sequence ID" value="NZ_JAERMS010000002.1"/>
</dbReference>
<sequence>MKKLLVILLVCLMAIPGSAQRKVLKNRTVTAASKKGKSLPVAANSRPKEHLLPKELLASTAKLMFVDSIVVEKDDFYKYIPLPVEIGKFVATTPTKKQDLVGAAFINGLGKQCFYAAGDTISSSLFCMDQLANGWGEPKKMEDIDNNFNFVGYPCQQSDGMTLFFAAKDKKALGGYDIFMTRYDREKGSYLVPENYGLPFNSTANDYLLVIDEPDSLGWLVTDRRQPEGKVCIYTFVPTKVRQTYEVDNLTETELYNFAIINRIADTWQFGDRQAAFKRLKRLRQGAETSVTRRFSFPIDDHTIYTRKEDFKEPQNIRQLEEYQAGLQRLTELEQQLNQFWDKYKESGEALKANLTEKVRMLENEYIKLNLRVKRIHKSIINSENNLINN</sequence>
<feature type="signal peptide" evidence="2">
    <location>
        <begin position="1"/>
        <end position="19"/>
    </location>
</feature>
<keyword evidence="1" id="KW-0175">Coiled coil</keyword>
<gene>
    <name evidence="3" type="ORF">JHU38_01190</name>
</gene>
<dbReference type="Proteomes" id="UP000664265">
    <property type="component" value="Unassembled WGS sequence"/>
</dbReference>
<evidence type="ECO:0000313" key="3">
    <source>
        <dbReference type="EMBL" id="MBO1362408.1"/>
    </source>
</evidence>
<comment type="caution">
    <text evidence="3">The sequence shown here is derived from an EMBL/GenBank/DDBJ whole genome shotgun (WGS) entry which is preliminary data.</text>
</comment>
<dbReference type="EMBL" id="JAERMS010000002">
    <property type="protein sequence ID" value="MBO1362408.1"/>
    <property type="molecule type" value="Genomic_DNA"/>
</dbReference>
<protein>
    <recommendedName>
        <fullName evidence="5">WD40-like protein</fullName>
    </recommendedName>
</protein>
<reference evidence="3 4" key="1">
    <citation type="submission" date="2021-01" db="EMBL/GenBank/DDBJ databases">
        <title>Prevotella A2931 sp. nov.</title>
        <authorList>
            <person name="Buhl M."/>
            <person name="Oberhettinger P."/>
        </authorList>
    </citation>
    <scope>NUCLEOTIDE SEQUENCE [LARGE SCALE GENOMIC DNA]</scope>
    <source>
        <strain evidence="3 4">A2931</strain>
    </source>
</reference>